<feature type="compositionally biased region" description="Low complexity" evidence="1">
    <location>
        <begin position="1"/>
        <end position="18"/>
    </location>
</feature>
<reference evidence="2" key="1">
    <citation type="journal article" date="2020" name="Fungal Divers.">
        <title>Resolving the Mortierellaceae phylogeny through synthesis of multi-gene phylogenetics and phylogenomics.</title>
        <authorList>
            <person name="Vandepol N."/>
            <person name="Liber J."/>
            <person name="Desiro A."/>
            <person name="Na H."/>
            <person name="Kennedy M."/>
            <person name="Barry K."/>
            <person name="Grigoriev I.V."/>
            <person name="Miller A.N."/>
            <person name="O'Donnell K."/>
            <person name="Stajich J.E."/>
            <person name="Bonito G."/>
        </authorList>
    </citation>
    <scope>NUCLEOTIDE SEQUENCE</scope>
    <source>
        <strain evidence="2">KOD1015</strain>
    </source>
</reference>
<feature type="non-terminal residue" evidence="2">
    <location>
        <position position="1"/>
    </location>
</feature>
<feature type="region of interest" description="Disordered" evidence="1">
    <location>
        <begin position="1"/>
        <end position="33"/>
    </location>
</feature>
<protein>
    <submittedName>
        <fullName evidence="2">Uncharacterized protein</fullName>
    </submittedName>
</protein>
<evidence type="ECO:0000313" key="3">
    <source>
        <dbReference type="Proteomes" id="UP000780801"/>
    </source>
</evidence>
<evidence type="ECO:0000256" key="1">
    <source>
        <dbReference type="SAM" id="MobiDB-lite"/>
    </source>
</evidence>
<dbReference type="AlphaFoldDB" id="A0A9P6FS94"/>
<feature type="compositionally biased region" description="Low complexity" evidence="1">
    <location>
        <begin position="1119"/>
        <end position="1142"/>
    </location>
</feature>
<sequence length="1210" mass="134197">TSLASSPSTSTAKATSASVAPKNSAHDSTRRPSPKALLSRYLIQRLHFGYYGDHQSGILSDAVVRYLTARARLEFGYFVIRGRAFWRLTREDMGGWNDGYEDHNSGLEGYMGPLDTAVTTSDESRTTGLPRAGSSGTGQVIRLDPESSSSHHYVSSSSSPQRTGTEAVFNGPDRIRGITSSSTTTFGTAAVESVSSSAVVSDPNGYKDDEPNMTAAATPQAILTPSARRRTGAVLTGMTNATTTTTATVTGSSDSTEAKKADNILALDKDPPKTEIQAAVLYWRRVALASMIDLTSDLDDAVMTRQPPSPFLSRRIDGSWMEYLQRPAWRSPYMFTDPTVTVNLPKPLLYDRGGMGMVQDDARLFQISTGIFDGLATHPKKWKRPVHNIIDGPLTKSLDVARSLVMDYGYLPMPEDDGDRMFHYTGGKRITTGETEKYPSDGTHVVNRRELKGQGSSIWYFYDLQRVEIMTVYLMYRAPEILDLMFEQGFELWRPPEELQGKEGQLPFSRRGLGVSSELLLRCCLPECHSMVRHVYKPFPPAGTGSVNSGVRLSMDTVIRVTKEMVLGAGIRPKRFTFSRGDFVHVLRGISSERLKESLLIMRSLGMDISAVRERFTEVLQSPGGTSPIVVEWSVLEALHSTLLVEWSVGEPLACGHFRLPKKHWAMYKTYSDFGDSLGDSTLDSTSARDFSALDRVFGFLGRADCPTCATVLPPVDVVNMAIEESFRIDMDFSHIQEWESRHDFEEMLVHLVPEAFNMNPYVASWIMDNFKPEELSFKICFDHALMEALAGIMNRNRFQVRRLYQWVREKSKWLKRTMVEKEGGVTKHKLVIFRQTDDELQEDLDDGQLDVDHWGEEEDRGEGAVDEDGDVKMQEKGNRRIENISVDIDWTTSDRIDTTMILLDASMSGGDRDFDIQPVDQDYILVEDGSTSLEILMEGEGNETHTEDGRSSLDLSDSQDSFGHYSESSSRSSHHSRDEDDEEDQVGDRPVLNINLCLDKFLKRGAIVEKKHLIWVALGLVTESFHGRQSVTVYSKSLGRDAAPSLGRGVPYRVQTPLSEAWTPESGSSPPTTAAATIPVKMACSAEAYQLVWMITFAYIQQSVRSTTPTIPHQGRPTLLSEGSTGSSPSSTSTQPSVSMSHLGVTGSGSTRETCSPPASPVPLSSIAMMVRDVQQDILKQIGARASLMIEILAEIEAELEDRVVEEEL</sequence>
<keyword evidence="3" id="KW-1185">Reference proteome</keyword>
<organism evidence="2 3">
    <name type="scientific">Lunasporangiospora selenospora</name>
    <dbReference type="NCBI Taxonomy" id="979761"/>
    <lineage>
        <taxon>Eukaryota</taxon>
        <taxon>Fungi</taxon>
        <taxon>Fungi incertae sedis</taxon>
        <taxon>Mucoromycota</taxon>
        <taxon>Mortierellomycotina</taxon>
        <taxon>Mortierellomycetes</taxon>
        <taxon>Mortierellales</taxon>
        <taxon>Mortierellaceae</taxon>
        <taxon>Lunasporangiospora</taxon>
    </lineage>
</organism>
<feature type="region of interest" description="Disordered" evidence="1">
    <location>
        <begin position="115"/>
        <end position="181"/>
    </location>
</feature>
<dbReference type="OrthoDB" id="2442340at2759"/>
<feature type="compositionally biased region" description="Low complexity" evidence="1">
    <location>
        <begin position="147"/>
        <end position="159"/>
    </location>
</feature>
<feature type="compositionally biased region" description="Low complexity" evidence="1">
    <location>
        <begin position="953"/>
        <end position="972"/>
    </location>
</feature>
<feature type="compositionally biased region" description="Basic and acidic residues" evidence="1">
    <location>
        <begin position="943"/>
        <end position="952"/>
    </location>
</feature>
<proteinExistence type="predicted"/>
<feature type="region of interest" description="Disordered" evidence="1">
    <location>
        <begin position="1110"/>
        <end position="1162"/>
    </location>
</feature>
<comment type="caution">
    <text evidence="2">The sequence shown here is derived from an EMBL/GenBank/DDBJ whole genome shotgun (WGS) entry which is preliminary data.</text>
</comment>
<evidence type="ECO:0000313" key="2">
    <source>
        <dbReference type="EMBL" id="KAF9580474.1"/>
    </source>
</evidence>
<dbReference type="EMBL" id="JAABOA010002041">
    <property type="protein sequence ID" value="KAF9580474.1"/>
    <property type="molecule type" value="Genomic_DNA"/>
</dbReference>
<gene>
    <name evidence="2" type="ORF">BGW38_002874</name>
</gene>
<feature type="region of interest" description="Disordered" evidence="1">
    <location>
        <begin position="942"/>
        <end position="987"/>
    </location>
</feature>
<dbReference type="Proteomes" id="UP000780801">
    <property type="component" value="Unassembled WGS sequence"/>
</dbReference>
<name>A0A9P6FS94_9FUNG</name>
<accession>A0A9P6FS94</accession>